<dbReference type="InterPro" id="IPR011990">
    <property type="entry name" value="TPR-like_helical_dom_sf"/>
</dbReference>
<dbReference type="OMA" id="DGWAWYY"/>
<evidence type="ECO:0000313" key="8">
    <source>
        <dbReference type="EMBL" id="EDP43104.1"/>
    </source>
</evidence>
<evidence type="ECO:0000256" key="4">
    <source>
        <dbReference type="ARBA" id="ARBA00023187"/>
    </source>
</evidence>
<dbReference type="Gene3D" id="1.25.40.10">
    <property type="entry name" value="Tetratricopeptide repeat domain"/>
    <property type="match status" value="3"/>
</dbReference>
<keyword evidence="5" id="KW-0539">Nucleus</keyword>
<keyword evidence="3" id="KW-0677">Repeat</keyword>
<dbReference type="InterPro" id="IPR045075">
    <property type="entry name" value="Syf1-like"/>
</dbReference>
<name>A8Q520_MALGO</name>
<dbReference type="AlphaFoldDB" id="A8Q520"/>
<dbReference type="Proteomes" id="UP000008837">
    <property type="component" value="Unassembled WGS sequence"/>
</dbReference>
<keyword evidence="2" id="KW-0507">mRNA processing</keyword>
<feature type="region of interest" description="Disordered" evidence="6">
    <location>
        <begin position="22"/>
        <end position="84"/>
    </location>
</feature>
<organism evidence="8 9">
    <name type="scientific">Malassezia globosa (strain ATCC MYA-4612 / CBS 7966)</name>
    <name type="common">Dandruff-associated fungus</name>
    <dbReference type="NCBI Taxonomy" id="425265"/>
    <lineage>
        <taxon>Eukaryota</taxon>
        <taxon>Fungi</taxon>
        <taxon>Dikarya</taxon>
        <taxon>Basidiomycota</taxon>
        <taxon>Ustilaginomycotina</taxon>
        <taxon>Malasseziomycetes</taxon>
        <taxon>Malasseziales</taxon>
        <taxon>Malasseziaceae</taxon>
        <taxon>Malassezia</taxon>
    </lineage>
</organism>
<dbReference type="PANTHER" id="PTHR11246">
    <property type="entry name" value="PRE-MRNA SPLICING FACTOR"/>
    <property type="match status" value="1"/>
</dbReference>
<dbReference type="KEGG" id="mgl:MGL_2700"/>
<dbReference type="FunCoup" id="A8Q520">
    <property type="interactions" value="510"/>
</dbReference>
<dbReference type="InterPro" id="IPR003107">
    <property type="entry name" value="HAT"/>
</dbReference>
<sequence>MASGRPNKLAFLSMQAPAGYVAGLGRGASGFTTRSDIGPAREGPSAETVAAARARRGEDEGEDDDDPERFQDPEEETGLFATAVYEKDDEEADRIWDSVDRHMDERRRKQREIREAVEREAIRQSQPKIQAQFADLKRNLASVSESEWASLPEPGNMTGKRRKAASLRESRDNRTYAMPDSMLASARDRNQIQNTAADVDGTVSSLTEIGEARNKVFSHQLDQVSTQSQMASSGTSSTIDPTGYLTELSSVHVKSDVEIGDIKKARSLLDSVIKTNPKHAPGWIAAARLEEVAGKMTMARKVIAQGCELCPRSEDVWLESARLNSRDNAKMVLARAIQFQSQSVAIWLRAMSLETDLESKKRVVRKALEHIPHSVKLWKELVNLEERPEDARVLLAGAVEAVPMSVELWLALARLSSPSDAKSVLNRARRTIPTSHEIWIAAARLLEESGEAAERIDKTMKAAVASLHKAGALLSRDQWLREAEQVDKEGSPLTCAAIVRATMHLDIDDEDRQRVWTEDADTCLEHGRIATARAILSCALDEFPDVLDIWQQAARLERMHGTHELFTALLERGVEQCPQAESLWLLYADDRRRAGDVSGARTILARAFDANLGSESISLAAATLESDLGDMHAAAKLLMRAREEVRTERVWITSVQVAWRQGAYDDALTLAKNALERFPALEAVYTMQARLYETKGDLGAAREALAAGRRACPTSIMLWLLSSRLEERTGALIRARALLEKGRQAHPTSDELWAESAAVELRANSAAQAKTLLSRGLQACPSSGRLLSAAIWLEPRPARKSRAADALRRSADSPYVICTVARLFWDEGRYTQARDWFTKTVQAARTWGDGWAWWYAFEGTQPDGDAQRRQLLDKIELAEPKEGDVWTHLREKPEFAACSLRTLLPVAADEVIKQESD</sequence>
<evidence type="ECO:0000313" key="9">
    <source>
        <dbReference type="Proteomes" id="UP000008837"/>
    </source>
</evidence>
<evidence type="ECO:0000259" key="7">
    <source>
        <dbReference type="Pfam" id="PF06424"/>
    </source>
</evidence>
<dbReference type="InParanoid" id="A8Q520"/>
<accession>A8Q520</accession>
<dbReference type="Pfam" id="PF13432">
    <property type="entry name" value="TPR_16"/>
    <property type="match status" value="1"/>
</dbReference>
<dbReference type="GO" id="GO:0046540">
    <property type="term" value="C:U4/U6 x U5 tri-snRNP complex"/>
    <property type="evidence" value="ECO:0007669"/>
    <property type="project" value="TreeGrafter"/>
</dbReference>
<dbReference type="Pfam" id="PF06424">
    <property type="entry name" value="PRP1_N"/>
    <property type="match status" value="1"/>
</dbReference>
<comment type="subcellular location">
    <subcellularLocation>
        <location evidence="1">Nucleus</location>
    </subcellularLocation>
</comment>
<dbReference type="GeneID" id="5854623"/>
<comment type="caution">
    <text evidence="8">The sequence shown here is derived from an EMBL/GenBank/DDBJ whole genome shotgun (WGS) entry which is preliminary data.</text>
</comment>
<proteinExistence type="predicted"/>
<dbReference type="SUPFAM" id="SSF48452">
    <property type="entry name" value="TPR-like"/>
    <property type="match status" value="4"/>
</dbReference>
<keyword evidence="4" id="KW-0508">mRNA splicing</keyword>
<dbReference type="OrthoDB" id="440128at2759"/>
<keyword evidence="9" id="KW-1185">Reference proteome</keyword>
<feature type="compositionally biased region" description="Acidic residues" evidence="6">
    <location>
        <begin position="59"/>
        <end position="77"/>
    </location>
</feature>
<evidence type="ECO:0000256" key="1">
    <source>
        <dbReference type="ARBA" id="ARBA00004123"/>
    </source>
</evidence>
<reference evidence="8 9" key="1">
    <citation type="journal article" date="2007" name="Proc. Natl. Acad. Sci. U.S.A.">
        <title>Dandruff-associated Malassezia genomes reveal convergent and divergent virulence traits shared with plant and human fungal pathogens.</title>
        <authorList>
            <person name="Xu J."/>
            <person name="Saunders C.W."/>
            <person name="Hu P."/>
            <person name="Grant R.A."/>
            <person name="Boekhout T."/>
            <person name="Kuramae E.E."/>
            <person name="Kronstad J.W."/>
            <person name="Deangelis Y.M."/>
            <person name="Reeder N.L."/>
            <person name="Johnstone K.R."/>
            <person name="Leland M."/>
            <person name="Fieno A.M."/>
            <person name="Begley W.M."/>
            <person name="Sun Y."/>
            <person name="Lacey M.P."/>
            <person name="Chaudhary T."/>
            <person name="Keough T."/>
            <person name="Chu L."/>
            <person name="Sears R."/>
            <person name="Yuan B."/>
            <person name="Dawson T.L.Jr."/>
        </authorList>
    </citation>
    <scope>NUCLEOTIDE SEQUENCE [LARGE SCALE GENOMIC DNA]</scope>
    <source>
        <strain evidence="9">ATCC MYA-4612 / CBS 7966</strain>
    </source>
</reference>
<dbReference type="STRING" id="425265.A8Q520"/>
<dbReference type="RefSeq" id="XP_001730318.1">
    <property type="nucleotide sequence ID" value="XM_001730266.1"/>
</dbReference>
<protein>
    <recommendedName>
        <fullName evidence="7">PRP1 splicing factor N-terminal domain-containing protein</fullName>
    </recommendedName>
</protein>
<dbReference type="FunFam" id="1.25.40.10:FF:000384">
    <property type="entry name" value="Probable pre-mRNA splicing factor prp1"/>
    <property type="match status" value="1"/>
</dbReference>
<evidence type="ECO:0000256" key="3">
    <source>
        <dbReference type="ARBA" id="ARBA00022737"/>
    </source>
</evidence>
<gene>
    <name evidence="8" type="ORF">MGL_2700</name>
</gene>
<dbReference type="SMART" id="SM00386">
    <property type="entry name" value="HAT"/>
    <property type="match status" value="10"/>
</dbReference>
<dbReference type="InterPro" id="IPR010491">
    <property type="entry name" value="PRP1_N"/>
</dbReference>
<dbReference type="GO" id="GO:0071013">
    <property type="term" value="C:catalytic step 2 spliceosome"/>
    <property type="evidence" value="ECO:0007669"/>
    <property type="project" value="TreeGrafter"/>
</dbReference>
<dbReference type="GO" id="GO:0000244">
    <property type="term" value="P:spliceosomal tri-snRNP complex assembly"/>
    <property type="evidence" value="ECO:0007669"/>
    <property type="project" value="TreeGrafter"/>
</dbReference>
<dbReference type="FunFam" id="1.25.40.10:FF:000256">
    <property type="entry name" value="Probable pre-mRNA splicing factor prp1"/>
    <property type="match status" value="1"/>
</dbReference>
<evidence type="ECO:0000256" key="2">
    <source>
        <dbReference type="ARBA" id="ARBA00022664"/>
    </source>
</evidence>
<feature type="domain" description="PRP1 splicing factor N-terminal" evidence="7">
    <location>
        <begin position="16"/>
        <end position="160"/>
    </location>
</feature>
<dbReference type="VEuPathDB" id="FungiDB:MGL_2700"/>
<feature type="region of interest" description="Disordered" evidence="6">
    <location>
        <begin position="147"/>
        <end position="170"/>
    </location>
</feature>
<evidence type="ECO:0000256" key="6">
    <source>
        <dbReference type="SAM" id="MobiDB-lite"/>
    </source>
</evidence>
<evidence type="ECO:0000256" key="5">
    <source>
        <dbReference type="ARBA" id="ARBA00023242"/>
    </source>
</evidence>
<dbReference type="EMBL" id="AAYY01000009">
    <property type="protein sequence ID" value="EDP43104.1"/>
    <property type="molecule type" value="Genomic_DNA"/>
</dbReference>
<dbReference type="PANTHER" id="PTHR11246:SF1">
    <property type="entry name" value="PRE-MRNA-PROCESSING FACTOR 6"/>
    <property type="match status" value="1"/>
</dbReference>